<dbReference type="InterPro" id="IPR027417">
    <property type="entry name" value="P-loop_NTPase"/>
</dbReference>
<dbReference type="InterPro" id="IPR051162">
    <property type="entry name" value="T4SS_component"/>
</dbReference>
<protein>
    <submittedName>
        <fullName evidence="2">ATPase</fullName>
    </submittedName>
</protein>
<feature type="compositionally biased region" description="Low complexity" evidence="1">
    <location>
        <begin position="1"/>
        <end position="15"/>
    </location>
</feature>
<keyword evidence="3" id="KW-1185">Reference proteome</keyword>
<comment type="caution">
    <text evidence="2">The sequence shown here is derived from an EMBL/GenBank/DDBJ whole genome shotgun (WGS) entry which is preliminary data.</text>
</comment>
<evidence type="ECO:0000313" key="3">
    <source>
        <dbReference type="Proteomes" id="UP001501319"/>
    </source>
</evidence>
<organism evidence="2 3">
    <name type="scientific">Kribbella alba</name>
    <dbReference type="NCBI Taxonomy" id="190197"/>
    <lineage>
        <taxon>Bacteria</taxon>
        <taxon>Bacillati</taxon>
        <taxon>Actinomycetota</taxon>
        <taxon>Actinomycetes</taxon>
        <taxon>Propionibacteriales</taxon>
        <taxon>Kribbellaceae</taxon>
        <taxon>Kribbella</taxon>
    </lineage>
</organism>
<dbReference type="EMBL" id="BAAANE010000004">
    <property type="protein sequence ID" value="GAA1638531.1"/>
    <property type="molecule type" value="Genomic_DNA"/>
</dbReference>
<feature type="region of interest" description="Disordered" evidence="1">
    <location>
        <begin position="513"/>
        <end position="579"/>
    </location>
</feature>
<proteinExistence type="predicted"/>
<dbReference type="RefSeq" id="WP_344111922.1">
    <property type="nucleotide sequence ID" value="NZ_BAAANE010000004.1"/>
</dbReference>
<dbReference type="SUPFAM" id="SSF52540">
    <property type="entry name" value="P-loop containing nucleoside triphosphate hydrolases"/>
    <property type="match status" value="1"/>
</dbReference>
<sequence length="579" mass="61926">MTSRGGEPPRGGSRPMARGWTGPGGGYSSYLQAPDEWRGTTVQVCGLWPFAAGTGSPMIGVPLGRNIQSGSTLCCDPINWFTRAKLISNPSAFVLGRPGSGKSTVVRRMALGLAGYGVQPLVLGDLKPDYKDLIEALGGQVIELGRGRGHLNVLDPGESRKAALRLTGSARQAIQADAHGRRQTMVSALISIMRSAPPSDREETIIDEALKVLDERHEGTPVLRDLLQVIQEAPDRVRDVALDRGNLERYRQLTEGLEASLIGLVGGGRLGEIFSEQTDHPMAMDRPVVFDVSNIDDSETNLQAAVLLACWSYGFGAVAASQALADAGLEPRRHYFVILDELWRVLRAGRGLVDRVDALTRLNRQRGVGMAMISHTMSDLLALEHSEDRMKAKGFVERSGMVICGGLPRAEMENLTAVVPLSDEEQNMLIGWQDPPAWDPATGVEAAPPGRGNFLVKVGGRPGIPVHVGLTSVEREVNDTNKLWRTGADGRPLKLEIADDGSEEIVEEYTLDAPATPLPDTLMPPSDASAMPSDASAMPSDASAPPPSGDLATMPPEELATMPPPDSSTRVAARTGAED</sequence>
<dbReference type="PANTHER" id="PTHR30121">
    <property type="entry name" value="UNCHARACTERIZED PROTEIN YJGR-RELATED"/>
    <property type="match status" value="1"/>
</dbReference>
<name>A0ABN2FB08_9ACTN</name>
<accession>A0ABN2FB08</accession>
<dbReference type="Proteomes" id="UP001501319">
    <property type="component" value="Unassembled WGS sequence"/>
</dbReference>
<reference evidence="2 3" key="1">
    <citation type="journal article" date="2019" name="Int. J. Syst. Evol. Microbiol.">
        <title>The Global Catalogue of Microorganisms (GCM) 10K type strain sequencing project: providing services to taxonomists for standard genome sequencing and annotation.</title>
        <authorList>
            <consortium name="The Broad Institute Genomics Platform"/>
            <consortium name="The Broad Institute Genome Sequencing Center for Infectious Disease"/>
            <person name="Wu L."/>
            <person name="Ma J."/>
        </authorList>
    </citation>
    <scope>NUCLEOTIDE SEQUENCE [LARGE SCALE GENOMIC DNA]</scope>
    <source>
        <strain evidence="2 3">JCM 14306</strain>
    </source>
</reference>
<evidence type="ECO:0000256" key="1">
    <source>
        <dbReference type="SAM" id="MobiDB-lite"/>
    </source>
</evidence>
<feature type="region of interest" description="Disordered" evidence="1">
    <location>
        <begin position="1"/>
        <end position="20"/>
    </location>
</feature>
<evidence type="ECO:0000313" key="2">
    <source>
        <dbReference type="EMBL" id="GAA1638531.1"/>
    </source>
</evidence>
<dbReference type="PANTHER" id="PTHR30121:SF6">
    <property type="entry name" value="SLR6007 PROTEIN"/>
    <property type="match status" value="1"/>
</dbReference>
<gene>
    <name evidence="2" type="ORF">GCM10009744_29960</name>
</gene>
<dbReference type="Gene3D" id="3.40.50.300">
    <property type="entry name" value="P-loop containing nucleotide triphosphate hydrolases"/>
    <property type="match status" value="2"/>
</dbReference>
<feature type="compositionally biased region" description="Low complexity" evidence="1">
    <location>
        <begin position="523"/>
        <end position="543"/>
    </location>
</feature>